<dbReference type="InParanoid" id="D6THG5"/>
<name>D6THG5_KTERA</name>
<evidence type="ECO:0000313" key="2">
    <source>
        <dbReference type="Proteomes" id="UP000004508"/>
    </source>
</evidence>
<dbReference type="Proteomes" id="UP000004508">
    <property type="component" value="Unassembled WGS sequence"/>
</dbReference>
<organism evidence="1 2">
    <name type="scientific">Ktedonobacter racemifer DSM 44963</name>
    <dbReference type="NCBI Taxonomy" id="485913"/>
    <lineage>
        <taxon>Bacteria</taxon>
        <taxon>Bacillati</taxon>
        <taxon>Chloroflexota</taxon>
        <taxon>Ktedonobacteria</taxon>
        <taxon>Ktedonobacterales</taxon>
        <taxon>Ktedonobacteraceae</taxon>
        <taxon>Ktedonobacter</taxon>
    </lineage>
</organism>
<dbReference type="EMBL" id="ADVG01000001">
    <property type="protein sequence ID" value="EFH88970.1"/>
    <property type="molecule type" value="Genomic_DNA"/>
</dbReference>
<accession>D6THG5</accession>
<gene>
    <name evidence="1" type="ORF">Krac_10490</name>
</gene>
<dbReference type="STRING" id="485913.Krac_10490"/>
<keyword evidence="2" id="KW-1185">Reference proteome</keyword>
<proteinExistence type="predicted"/>
<reference evidence="1 2" key="1">
    <citation type="journal article" date="2011" name="Stand. Genomic Sci.">
        <title>Non-contiguous finished genome sequence and contextual data of the filamentous soil bacterium Ktedonobacter racemifer type strain (SOSP1-21).</title>
        <authorList>
            <person name="Chang Y.J."/>
            <person name="Land M."/>
            <person name="Hauser L."/>
            <person name="Chertkov O."/>
            <person name="Del Rio T.G."/>
            <person name="Nolan M."/>
            <person name="Copeland A."/>
            <person name="Tice H."/>
            <person name="Cheng J.F."/>
            <person name="Lucas S."/>
            <person name="Han C."/>
            <person name="Goodwin L."/>
            <person name="Pitluck S."/>
            <person name="Ivanova N."/>
            <person name="Ovchinikova G."/>
            <person name="Pati A."/>
            <person name="Chen A."/>
            <person name="Palaniappan K."/>
            <person name="Mavromatis K."/>
            <person name="Liolios K."/>
            <person name="Brettin T."/>
            <person name="Fiebig A."/>
            <person name="Rohde M."/>
            <person name="Abt B."/>
            <person name="Goker M."/>
            <person name="Detter J.C."/>
            <person name="Woyke T."/>
            <person name="Bristow J."/>
            <person name="Eisen J.A."/>
            <person name="Markowitz V."/>
            <person name="Hugenholtz P."/>
            <person name="Kyrpides N.C."/>
            <person name="Klenk H.P."/>
            <person name="Lapidus A."/>
        </authorList>
    </citation>
    <scope>NUCLEOTIDE SEQUENCE [LARGE SCALE GENOMIC DNA]</scope>
    <source>
        <strain evidence="2">DSM 44963</strain>
    </source>
</reference>
<sequence length="33" mass="3563">MIPLLIFTPVGGFINPQFLSAYLSSTALKAHQS</sequence>
<comment type="caution">
    <text evidence="1">The sequence shown here is derived from an EMBL/GenBank/DDBJ whole genome shotgun (WGS) entry which is preliminary data.</text>
</comment>
<evidence type="ECO:0000313" key="1">
    <source>
        <dbReference type="EMBL" id="EFH88970.1"/>
    </source>
</evidence>
<dbReference type="AlphaFoldDB" id="D6THG5"/>
<protein>
    <submittedName>
        <fullName evidence="1">Uncharacterized protein</fullName>
    </submittedName>
</protein>